<evidence type="ECO:0000256" key="4">
    <source>
        <dbReference type="ARBA" id="ARBA00022618"/>
    </source>
</evidence>
<comment type="similarity">
    <text evidence="16">Belongs to the SEDS family. FtsW subfamily.</text>
</comment>
<organism evidence="24 25">
    <name type="scientific">Paenibacillus chitinolyticus</name>
    <dbReference type="NCBI Taxonomy" id="79263"/>
    <lineage>
        <taxon>Bacteria</taxon>
        <taxon>Bacillati</taxon>
        <taxon>Bacillota</taxon>
        <taxon>Bacilli</taxon>
        <taxon>Bacillales</taxon>
        <taxon>Paenibacillaceae</taxon>
        <taxon>Paenibacillus</taxon>
    </lineage>
</organism>
<evidence type="ECO:0000256" key="20">
    <source>
        <dbReference type="ARBA" id="ARBA00049902"/>
    </source>
</evidence>
<keyword evidence="10 22" id="KW-1133">Transmembrane helix</keyword>
<dbReference type="PANTHER" id="PTHR30474">
    <property type="entry name" value="CELL CYCLE PROTEIN"/>
    <property type="match status" value="1"/>
</dbReference>
<evidence type="ECO:0000256" key="19">
    <source>
        <dbReference type="ARBA" id="ARBA00044770"/>
    </source>
</evidence>
<dbReference type="GO" id="GO:0008360">
    <property type="term" value="P:regulation of cell shape"/>
    <property type="evidence" value="ECO:0007669"/>
    <property type="project" value="UniProtKB-KW"/>
</dbReference>
<dbReference type="Pfam" id="PF01098">
    <property type="entry name" value="FTSW_RODA_SPOVE"/>
    <property type="match status" value="1"/>
</dbReference>
<keyword evidence="9" id="KW-0573">Peptidoglycan synthesis</keyword>
<evidence type="ECO:0000313" key="24">
    <source>
        <dbReference type="EMBL" id="QAV20240.1"/>
    </source>
</evidence>
<feature type="transmembrane region" description="Helical" evidence="22">
    <location>
        <begin position="164"/>
        <end position="181"/>
    </location>
</feature>
<keyword evidence="26" id="KW-1185">Reference proteome</keyword>
<feature type="transmembrane region" description="Helical" evidence="22">
    <location>
        <begin position="273"/>
        <end position="300"/>
    </location>
</feature>
<sequence length="393" mass="43163">MSTPRRGTPDFLLLFLTFALVCFGIVMVFSSSSVYASTKFSNPWYFATRQILFAVIGTFLMLFCMNIRYSKLKNWVKPGFLVVVAMLVAVLFFKGINGSRSWLPLGTFSLQPAEFAKLAVIVYLAQLISKKGDNIQNMKKGLMPAVLITAFIAFWILLQPDVGSAAILILCASVVIFVGGARVKHLFSLGVAGGLAAAVFLGFYFLFNFKSASDHVGLRMKRFTTYLNPKDDVLDSGFQVMQSLYAFGHGGITGAGFGQSIQKLYLPEPYTDFIFAIIGEELGMIGSILFLLVYIIFLWRGLVIAVRCPDRFGMLTGVGIMTMIGVTAIINIGGVTGTLPMTGVTLPLISYGGSSMMVTLISMGIMLSLSREQNRLEKKEKVEKVTQTTRVYR</sequence>
<reference evidence="23 26" key="2">
    <citation type="submission" date="2022-05" db="EMBL/GenBank/DDBJ databases">
        <title>Genome Sequencing of Bee-Associated Microbes.</title>
        <authorList>
            <person name="Dunlap C."/>
        </authorList>
    </citation>
    <scope>NUCLEOTIDE SEQUENCE [LARGE SCALE GENOMIC DNA]</scope>
    <source>
        <strain evidence="23 26">NRRL B-23120</strain>
    </source>
</reference>
<reference evidence="24 25" key="1">
    <citation type="submission" date="2018-01" db="EMBL/GenBank/DDBJ databases">
        <title>The whole genome sequencing and assembly of Paenibacillus chitinolyticus KCCM 41400 strain.</title>
        <authorList>
            <person name="Kim J.-Y."/>
            <person name="Park M.-K."/>
            <person name="Lee Y.-J."/>
            <person name="Yi H."/>
            <person name="Bahn Y.-S."/>
            <person name="Kim J.F."/>
            <person name="Lee D.-W."/>
        </authorList>
    </citation>
    <scope>NUCLEOTIDE SEQUENCE [LARGE SCALE GENOMIC DNA]</scope>
    <source>
        <strain evidence="24 25">KCCM 41400</strain>
    </source>
</reference>
<evidence type="ECO:0000256" key="5">
    <source>
        <dbReference type="ARBA" id="ARBA00022676"/>
    </source>
</evidence>
<dbReference type="GO" id="GO:0015648">
    <property type="term" value="F:lipid-linked peptidoglycan transporter activity"/>
    <property type="evidence" value="ECO:0007669"/>
    <property type="project" value="TreeGrafter"/>
</dbReference>
<gene>
    <name evidence="24" type="primary">ftsW</name>
    <name evidence="23" type="ORF">M5X16_19005</name>
    <name evidence="24" type="ORF">PC41400_22240</name>
</gene>
<evidence type="ECO:0000256" key="12">
    <source>
        <dbReference type="ARBA" id="ARBA00023306"/>
    </source>
</evidence>
<keyword evidence="12" id="KW-0131">Cell cycle</keyword>
<dbReference type="GO" id="GO:0032153">
    <property type="term" value="C:cell division site"/>
    <property type="evidence" value="ECO:0007669"/>
    <property type="project" value="TreeGrafter"/>
</dbReference>
<keyword evidence="13" id="KW-0961">Cell wall biogenesis/degradation</keyword>
<evidence type="ECO:0000256" key="13">
    <source>
        <dbReference type="ARBA" id="ARBA00023316"/>
    </source>
</evidence>
<dbReference type="Proteomes" id="UP000288943">
    <property type="component" value="Chromosome"/>
</dbReference>
<protein>
    <recommendedName>
        <fullName evidence="17">Probable peptidoglycan glycosyltransferase FtsW</fullName>
        <ecNumber evidence="19">2.4.99.28</ecNumber>
    </recommendedName>
    <alternativeName>
        <fullName evidence="18">Cell division protein FtsW</fullName>
    </alternativeName>
    <alternativeName>
        <fullName evidence="15">Cell wall polymerase</fullName>
    </alternativeName>
    <alternativeName>
        <fullName evidence="14">Peptidoglycan polymerase</fullName>
    </alternativeName>
</protein>
<dbReference type="GO" id="GO:0051301">
    <property type="term" value="P:cell division"/>
    <property type="evidence" value="ECO:0007669"/>
    <property type="project" value="UniProtKB-KW"/>
</dbReference>
<dbReference type="KEGG" id="pchi:PC41400_22240"/>
<evidence type="ECO:0000256" key="7">
    <source>
        <dbReference type="ARBA" id="ARBA00022692"/>
    </source>
</evidence>
<evidence type="ECO:0000256" key="15">
    <source>
        <dbReference type="ARBA" id="ARBA00033270"/>
    </source>
</evidence>
<evidence type="ECO:0000256" key="9">
    <source>
        <dbReference type="ARBA" id="ARBA00022984"/>
    </source>
</evidence>
<dbReference type="PANTHER" id="PTHR30474:SF2">
    <property type="entry name" value="PEPTIDOGLYCAN GLYCOSYLTRANSFERASE FTSW-RELATED"/>
    <property type="match status" value="1"/>
</dbReference>
<dbReference type="OrthoDB" id="9812661at2"/>
<evidence type="ECO:0000313" key="25">
    <source>
        <dbReference type="Proteomes" id="UP000288943"/>
    </source>
</evidence>
<dbReference type="RefSeq" id="WP_042232665.1">
    <property type="nucleotide sequence ID" value="NZ_CP026520.1"/>
</dbReference>
<evidence type="ECO:0000256" key="16">
    <source>
        <dbReference type="ARBA" id="ARBA00038053"/>
    </source>
</evidence>
<evidence type="ECO:0000313" key="26">
    <source>
        <dbReference type="Proteomes" id="UP001527202"/>
    </source>
</evidence>
<evidence type="ECO:0000256" key="17">
    <source>
        <dbReference type="ARBA" id="ARBA00041185"/>
    </source>
</evidence>
<dbReference type="InterPro" id="IPR013437">
    <property type="entry name" value="FtsW"/>
</dbReference>
<dbReference type="NCBIfam" id="TIGR02614">
    <property type="entry name" value="ftsW"/>
    <property type="match status" value="1"/>
</dbReference>
<comment type="subcellular location">
    <subcellularLocation>
        <location evidence="1">Cell membrane</location>
        <topology evidence="1">Multi-pass membrane protein</topology>
    </subcellularLocation>
</comment>
<evidence type="ECO:0000256" key="21">
    <source>
        <dbReference type="ARBA" id="ARBA00049966"/>
    </source>
</evidence>
<dbReference type="GO" id="GO:0009252">
    <property type="term" value="P:peptidoglycan biosynthetic process"/>
    <property type="evidence" value="ECO:0007669"/>
    <property type="project" value="UniProtKB-KW"/>
</dbReference>
<feature type="transmembrane region" description="Helical" evidence="22">
    <location>
        <begin position="79"/>
        <end position="96"/>
    </location>
</feature>
<evidence type="ECO:0000256" key="8">
    <source>
        <dbReference type="ARBA" id="ARBA00022960"/>
    </source>
</evidence>
<evidence type="ECO:0000256" key="2">
    <source>
        <dbReference type="ARBA" id="ARBA00004752"/>
    </source>
</evidence>
<keyword evidence="7 22" id="KW-0812">Transmembrane</keyword>
<feature type="transmembrane region" description="Helical" evidence="22">
    <location>
        <begin position="186"/>
        <end position="207"/>
    </location>
</feature>
<keyword evidence="4" id="KW-0132">Cell division</keyword>
<dbReference type="GO" id="GO:0071555">
    <property type="term" value="P:cell wall organization"/>
    <property type="evidence" value="ECO:0007669"/>
    <property type="project" value="UniProtKB-KW"/>
</dbReference>
<feature type="transmembrane region" description="Helical" evidence="22">
    <location>
        <begin position="312"/>
        <end position="336"/>
    </location>
</feature>
<keyword evidence="8" id="KW-0133">Cell shape</keyword>
<evidence type="ECO:0000313" key="23">
    <source>
        <dbReference type="EMBL" id="MCY9597860.1"/>
    </source>
</evidence>
<name>A0A410X0V6_9BACL</name>
<evidence type="ECO:0000256" key="6">
    <source>
        <dbReference type="ARBA" id="ARBA00022679"/>
    </source>
</evidence>
<keyword evidence="3" id="KW-1003">Cell membrane</keyword>
<comment type="function">
    <text evidence="21">Peptidoglycan polymerase that is essential for cell division.</text>
</comment>
<feature type="transmembrane region" description="Helical" evidence="22">
    <location>
        <begin position="108"/>
        <end position="129"/>
    </location>
</feature>
<proteinExistence type="inferred from homology"/>
<feature type="transmembrane region" description="Helical" evidence="22">
    <location>
        <begin position="348"/>
        <end position="369"/>
    </location>
</feature>
<comment type="pathway">
    <text evidence="2">Cell wall biogenesis; peptidoglycan biosynthesis.</text>
</comment>
<comment type="catalytic activity">
    <reaction evidence="20">
        <text>[GlcNAc-(1-&gt;4)-Mur2Ac(oyl-L-Ala-gamma-D-Glu-L-Lys-D-Ala-D-Ala)](n)-di-trans,octa-cis-undecaprenyl diphosphate + beta-D-GlcNAc-(1-&gt;4)-Mur2Ac(oyl-L-Ala-gamma-D-Glu-L-Lys-D-Ala-D-Ala)-di-trans,octa-cis-undecaprenyl diphosphate = [GlcNAc-(1-&gt;4)-Mur2Ac(oyl-L-Ala-gamma-D-Glu-L-Lys-D-Ala-D-Ala)](n+1)-di-trans,octa-cis-undecaprenyl diphosphate + di-trans,octa-cis-undecaprenyl diphosphate + H(+)</text>
        <dbReference type="Rhea" id="RHEA:23708"/>
        <dbReference type="Rhea" id="RHEA-COMP:9602"/>
        <dbReference type="Rhea" id="RHEA-COMP:9603"/>
        <dbReference type="ChEBI" id="CHEBI:15378"/>
        <dbReference type="ChEBI" id="CHEBI:58405"/>
        <dbReference type="ChEBI" id="CHEBI:60033"/>
        <dbReference type="ChEBI" id="CHEBI:78435"/>
        <dbReference type="EC" id="2.4.99.28"/>
    </reaction>
</comment>
<dbReference type="GeneID" id="95377516"/>
<evidence type="ECO:0000256" key="3">
    <source>
        <dbReference type="ARBA" id="ARBA00022475"/>
    </source>
</evidence>
<dbReference type="AlphaFoldDB" id="A0A410X0V6"/>
<feature type="transmembrane region" description="Helical" evidence="22">
    <location>
        <begin position="141"/>
        <end position="158"/>
    </location>
</feature>
<dbReference type="InterPro" id="IPR001182">
    <property type="entry name" value="FtsW/RodA"/>
</dbReference>
<dbReference type="EMBL" id="CP026520">
    <property type="protein sequence ID" value="QAV20240.1"/>
    <property type="molecule type" value="Genomic_DNA"/>
</dbReference>
<accession>A0A410X0V6</accession>
<keyword evidence="6" id="KW-0808">Transferase</keyword>
<dbReference type="EC" id="2.4.99.28" evidence="19"/>
<dbReference type="GO" id="GO:0008955">
    <property type="term" value="F:peptidoglycan glycosyltransferase activity"/>
    <property type="evidence" value="ECO:0007669"/>
    <property type="project" value="UniProtKB-EC"/>
</dbReference>
<evidence type="ECO:0000256" key="22">
    <source>
        <dbReference type="SAM" id="Phobius"/>
    </source>
</evidence>
<evidence type="ECO:0000256" key="14">
    <source>
        <dbReference type="ARBA" id="ARBA00032370"/>
    </source>
</evidence>
<feature type="transmembrane region" description="Helical" evidence="22">
    <location>
        <begin position="46"/>
        <end position="67"/>
    </location>
</feature>
<keyword evidence="11 22" id="KW-0472">Membrane</keyword>
<evidence type="ECO:0000256" key="18">
    <source>
        <dbReference type="ARBA" id="ARBA00041418"/>
    </source>
</evidence>
<dbReference type="EMBL" id="JAMDMJ010000025">
    <property type="protein sequence ID" value="MCY9597860.1"/>
    <property type="molecule type" value="Genomic_DNA"/>
</dbReference>
<dbReference type="Proteomes" id="UP001527202">
    <property type="component" value="Unassembled WGS sequence"/>
</dbReference>
<evidence type="ECO:0000256" key="11">
    <source>
        <dbReference type="ARBA" id="ARBA00023136"/>
    </source>
</evidence>
<dbReference type="GO" id="GO:0005886">
    <property type="term" value="C:plasma membrane"/>
    <property type="evidence" value="ECO:0007669"/>
    <property type="project" value="UniProtKB-SubCell"/>
</dbReference>
<evidence type="ECO:0000256" key="10">
    <source>
        <dbReference type="ARBA" id="ARBA00022989"/>
    </source>
</evidence>
<keyword evidence="5" id="KW-0328">Glycosyltransferase</keyword>
<evidence type="ECO:0000256" key="1">
    <source>
        <dbReference type="ARBA" id="ARBA00004651"/>
    </source>
</evidence>